<reference evidence="16 17" key="1">
    <citation type="submission" date="2019-05" db="EMBL/GenBank/DDBJ databases">
        <title>Genome sequences of Thalassotalea litorea 1K03283.</title>
        <authorList>
            <person name="Zhang D."/>
        </authorList>
    </citation>
    <scope>NUCLEOTIDE SEQUENCE [LARGE SCALE GENOMIC DNA]</scope>
    <source>
        <strain evidence="16 17">MCCC 1K03283</strain>
    </source>
</reference>
<name>A0A5R9IGD2_9GAMM</name>
<keyword evidence="6 12" id="KW-0997">Cell inner membrane</keyword>
<keyword evidence="17" id="KW-1185">Reference proteome</keyword>
<evidence type="ECO:0000256" key="6">
    <source>
        <dbReference type="ARBA" id="ARBA00022519"/>
    </source>
</evidence>
<dbReference type="RefSeq" id="WP_138320073.1">
    <property type="nucleotide sequence ID" value="NZ_VCBC01000010.1"/>
</dbReference>
<evidence type="ECO:0000256" key="7">
    <source>
        <dbReference type="ARBA" id="ARBA00022618"/>
    </source>
</evidence>
<protein>
    <recommendedName>
        <fullName evidence="4 12">Cell division protein FtsX</fullName>
    </recommendedName>
</protein>
<evidence type="ECO:0000259" key="14">
    <source>
        <dbReference type="Pfam" id="PF02687"/>
    </source>
</evidence>
<keyword evidence="8 13" id="KW-0812">Transmembrane</keyword>
<dbReference type="OrthoDB" id="9813411at2"/>
<evidence type="ECO:0000256" key="5">
    <source>
        <dbReference type="ARBA" id="ARBA00022475"/>
    </source>
</evidence>
<accession>A0A5R9IGD2</accession>
<evidence type="ECO:0000256" key="1">
    <source>
        <dbReference type="ARBA" id="ARBA00004429"/>
    </source>
</evidence>
<evidence type="ECO:0000313" key="17">
    <source>
        <dbReference type="Proteomes" id="UP000307790"/>
    </source>
</evidence>
<evidence type="ECO:0000259" key="15">
    <source>
        <dbReference type="Pfam" id="PF18075"/>
    </source>
</evidence>
<dbReference type="PIRSF" id="PIRSF003097">
    <property type="entry name" value="FtsX"/>
    <property type="match status" value="1"/>
</dbReference>
<dbReference type="EMBL" id="VCBC01000010">
    <property type="protein sequence ID" value="TLU64575.1"/>
    <property type="molecule type" value="Genomic_DNA"/>
</dbReference>
<evidence type="ECO:0000313" key="16">
    <source>
        <dbReference type="EMBL" id="TLU64575.1"/>
    </source>
</evidence>
<proteinExistence type="inferred from homology"/>
<feature type="transmembrane region" description="Helical" evidence="13">
    <location>
        <begin position="38"/>
        <end position="60"/>
    </location>
</feature>
<evidence type="ECO:0000256" key="2">
    <source>
        <dbReference type="ARBA" id="ARBA00007379"/>
    </source>
</evidence>
<dbReference type="PANTHER" id="PTHR47755">
    <property type="entry name" value="CELL DIVISION PROTEIN FTSX"/>
    <property type="match status" value="1"/>
</dbReference>
<keyword evidence="9 13" id="KW-1133">Transmembrane helix</keyword>
<dbReference type="Proteomes" id="UP000307790">
    <property type="component" value="Unassembled WGS sequence"/>
</dbReference>
<evidence type="ECO:0000256" key="12">
    <source>
        <dbReference type="PIRNR" id="PIRNR003097"/>
    </source>
</evidence>
<evidence type="ECO:0000256" key="4">
    <source>
        <dbReference type="ARBA" id="ARBA00021907"/>
    </source>
</evidence>
<comment type="function">
    <text evidence="12">Part of the ABC transporter FtsEX involved in cellular division.</text>
</comment>
<keyword evidence="11 12" id="KW-0131">Cell cycle</keyword>
<evidence type="ECO:0000256" key="10">
    <source>
        <dbReference type="ARBA" id="ARBA00023136"/>
    </source>
</evidence>
<evidence type="ECO:0000256" key="13">
    <source>
        <dbReference type="SAM" id="Phobius"/>
    </source>
</evidence>
<feature type="domain" description="ABC3 transporter permease C-terminal" evidence="14">
    <location>
        <begin position="193"/>
        <end position="310"/>
    </location>
</feature>
<dbReference type="GO" id="GO:0005886">
    <property type="term" value="C:plasma membrane"/>
    <property type="evidence" value="ECO:0007669"/>
    <property type="project" value="UniProtKB-SubCell"/>
</dbReference>
<keyword evidence="5 12" id="KW-1003">Cell membrane</keyword>
<dbReference type="NCBIfam" id="TIGR00439">
    <property type="entry name" value="FtsX_Gneg"/>
    <property type="match status" value="1"/>
</dbReference>
<comment type="similarity">
    <text evidence="2 12">Belongs to the ABC-4 integral membrane protein family. FtsX subfamily.</text>
</comment>
<evidence type="ECO:0000256" key="3">
    <source>
        <dbReference type="ARBA" id="ARBA00011160"/>
    </source>
</evidence>
<sequence>MKNNTQKTSPSLIARLLSPIHQGQQLIASFHDLWRTPMASLMTILVLGISLALPATLHLFSKNAERVSAQWQTAAEISVFLKMSVTEASAQNLVQRIKLYPQVQQVRYISADDAMDQFKKLSGFGNALSYLDTNPLPITLLVTPTQRHSQPMAAKALLEKIQGEREVEQGKLDVEWLTRLEAIMVLIKDIVFALAALLSFSVVLIIGNTIRLAILNQKDAIAVMKLVGATDGFIQRPYLFTGFWYGVLGGLLASATVSVLGRYLGLAISSLAELYENQFSMQGLNLQELGVLLSIAVFLGLLGSYISVRKHIRSIEPNAD</sequence>
<dbReference type="GO" id="GO:0051301">
    <property type="term" value="P:cell division"/>
    <property type="evidence" value="ECO:0007669"/>
    <property type="project" value="UniProtKB-KW"/>
</dbReference>
<keyword evidence="7 12" id="KW-0132">Cell division</keyword>
<comment type="subcellular location">
    <subcellularLocation>
        <location evidence="1">Cell inner membrane</location>
        <topology evidence="1">Multi-pass membrane protein</topology>
    </subcellularLocation>
</comment>
<dbReference type="Pfam" id="PF02687">
    <property type="entry name" value="FtsX"/>
    <property type="match status" value="1"/>
</dbReference>
<feature type="transmembrane region" description="Helical" evidence="13">
    <location>
        <begin position="190"/>
        <end position="214"/>
    </location>
</feature>
<comment type="caution">
    <text evidence="16">The sequence shown here is derived from an EMBL/GenBank/DDBJ whole genome shotgun (WGS) entry which is preliminary data.</text>
</comment>
<dbReference type="InterPro" id="IPR040690">
    <property type="entry name" value="FtsX_ECD"/>
</dbReference>
<dbReference type="InterPro" id="IPR003838">
    <property type="entry name" value="ABC3_permease_C"/>
</dbReference>
<comment type="subunit">
    <text evidence="3">Forms a membrane-associated complex with FtsE.</text>
</comment>
<feature type="transmembrane region" description="Helical" evidence="13">
    <location>
        <begin position="243"/>
        <end position="268"/>
    </location>
</feature>
<evidence type="ECO:0000256" key="8">
    <source>
        <dbReference type="ARBA" id="ARBA00022692"/>
    </source>
</evidence>
<dbReference type="Pfam" id="PF18075">
    <property type="entry name" value="FtsX_ECD"/>
    <property type="match status" value="1"/>
</dbReference>
<dbReference type="InterPro" id="IPR004513">
    <property type="entry name" value="FtsX"/>
</dbReference>
<evidence type="ECO:0000256" key="9">
    <source>
        <dbReference type="ARBA" id="ARBA00022989"/>
    </source>
</evidence>
<keyword evidence="10 12" id="KW-0472">Membrane</keyword>
<dbReference type="Gene3D" id="3.30.70.3040">
    <property type="match status" value="1"/>
</dbReference>
<gene>
    <name evidence="16" type="primary">ftsX</name>
    <name evidence="16" type="ORF">FE810_10805</name>
</gene>
<feature type="domain" description="FtsX extracellular" evidence="15">
    <location>
        <begin position="76"/>
        <end position="157"/>
    </location>
</feature>
<dbReference type="InterPro" id="IPR047590">
    <property type="entry name" value="FtsX_proteobact-type"/>
</dbReference>
<feature type="transmembrane region" description="Helical" evidence="13">
    <location>
        <begin position="289"/>
        <end position="308"/>
    </location>
</feature>
<organism evidence="16 17">
    <name type="scientific">Thalassotalea litorea</name>
    <dbReference type="NCBI Taxonomy" id="2020715"/>
    <lineage>
        <taxon>Bacteria</taxon>
        <taxon>Pseudomonadati</taxon>
        <taxon>Pseudomonadota</taxon>
        <taxon>Gammaproteobacteria</taxon>
        <taxon>Alteromonadales</taxon>
        <taxon>Colwelliaceae</taxon>
        <taxon>Thalassotalea</taxon>
    </lineage>
</organism>
<dbReference type="GO" id="GO:0032153">
    <property type="term" value="C:cell division site"/>
    <property type="evidence" value="ECO:0007669"/>
    <property type="project" value="TreeGrafter"/>
</dbReference>
<evidence type="ECO:0000256" key="11">
    <source>
        <dbReference type="ARBA" id="ARBA00023306"/>
    </source>
</evidence>
<dbReference type="AlphaFoldDB" id="A0A5R9IGD2"/>
<dbReference type="PANTHER" id="PTHR47755:SF1">
    <property type="entry name" value="CELL DIVISION PROTEIN FTSX"/>
    <property type="match status" value="1"/>
</dbReference>